<proteinExistence type="predicted"/>
<evidence type="ECO:0000259" key="4">
    <source>
        <dbReference type="Pfam" id="PF20776"/>
    </source>
</evidence>
<feature type="domain" description="SLS1 C-terminal" evidence="5">
    <location>
        <begin position="508"/>
        <end position="703"/>
    </location>
</feature>
<dbReference type="Proteomes" id="UP000800096">
    <property type="component" value="Unassembled WGS sequence"/>
</dbReference>
<feature type="compositionally biased region" description="Low complexity" evidence="1">
    <location>
        <begin position="900"/>
        <end position="921"/>
    </location>
</feature>
<dbReference type="Pfam" id="PF14611">
    <property type="entry name" value="KH_SLS1_1"/>
    <property type="match status" value="1"/>
</dbReference>
<dbReference type="EMBL" id="ML979133">
    <property type="protein sequence ID" value="KAF1919148.1"/>
    <property type="molecule type" value="Genomic_DNA"/>
</dbReference>
<evidence type="ECO:0000313" key="7">
    <source>
        <dbReference type="Proteomes" id="UP000800096"/>
    </source>
</evidence>
<feature type="domain" description="SLS1 N-terminal" evidence="4">
    <location>
        <begin position="148"/>
        <end position="275"/>
    </location>
</feature>
<keyword evidence="7" id="KW-1185">Reference proteome</keyword>
<dbReference type="OrthoDB" id="60858at2759"/>
<feature type="transmembrane region" description="Helical" evidence="2">
    <location>
        <begin position="1113"/>
        <end position="1133"/>
    </location>
</feature>
<dbReference type="InterPro" id="IPR048400">
    <property type="entry name" value="SLS1_N"/>
</dbReference>
<evidence type="ECO:0000256" key="1">
    <source>
        <dbReference type="SAM" id="MobiDB-lite"/>
    </source>
</evidence>
<dbReference type="InterPro" id="IPR048401">
    <property type="entry name" value="SLS1_C"/>
</dbReference>
<gene>
    <name evidence="6" type="ORF">BDU57DRAFT_442649</name>
</gene>
<feature type="region of interest" description="Disordered" evidence="1">
    <location>
        <begin position="772"/>
        <end position="793"/>
    </location>
</feature>
<keyword evidence="2" id="KW-0812">Transmembrane</keyword>
<sequence>MLAPRASTAAVCAPCGLQRARRPLPACLRRRARAAFCATARAAFSASAHGRHGADEPDALSPLPARGLRITKEAAPLNKIKKTRQGTFVRETSARLGGVKTLGDDADILVLRDVRDSAPAETPADAEAVEPAVVPDILASLQQQLKALTPDDIRHQLEGLRPQMRAGPDEPLYVPLQAFVKLVRDLNRGFTKQQLSHFYSAAKNVRQDSYETELLASLKEGKGSAKRPVMRSSWQPGTSPITRRLPGVDVGTRNKRAQVSKQLLVDRIIRGLWNLVPLEEVEQPGEIELSLKPWQSIMLNAGEDDETLLDRISNARKAKIEVYPQHSILRITADKTTAEYTADDIEEALRNVHSQKLRLNHWAKFLDKAKLPPDNKLVTLYTDDEFRLVTSLTGASVQRMDDANTMVIKGLDRGTVEEAERILVRLLPWTDSALYTIDNDVLAARKDLGHLLPTAHDETSLEYRHRSAALGRWVFPITNKSRVEPSDEQAAISDEATTLTPASHPGPHTLLYDFVPAPQQDGLAAGVTPPNLRIKIQTNRDGTKVTPREMHITFQKQVHTVLLPDRSADLQFNVDAKLSSTQAYRHVPSVQEWVDAVSTNIASGERLSAPNLSLDVPRWIMPHQDAKAKTLQSIMYTFSNLHFRQTLTGEFEGLSTSCYSFQSGKMGPRGVVLGMYYSPNAQSVRSLLQDEKGVASFVEKSLRFVDRITNAANQTQPIAKMLKPRKTQSERKQRRLEQQAAVALEREDFVGELPAVKDDAKADDDVISLLDDAEEESQNQKNSQTGLKAKETDTHDRILAEDAGQSSAVEDNDVMSLLDDAPRTSSASSVPSIPISTSRSILSCALFVRARSLSLVHVDNLHHRLQIVSRKSVRMVSTRQTPRGNFPTFEPSPTKKPLRTSTASPAPTSSPDLHSSTATSFARRAANNAREAVASPPTPAEVGESSWCHTASNLTVLWIAVSIPLVLWDTLYILLRPHTFKGGALQWPIWKPYEIYAAIDKVYSPSAWDAKEGFGGAQGALNAIETILYGLYAMILYHHGIPAAAGTGAQISQGVSAWFAGGIKVRGKVGSRALIIGFAASVMTLSKTVLYYFNEYFSGFVSVKHNDWFTLFLFYGVMNGLWVIFPAYMTVVFGSDILQALDIATDSLSKKTN</sequence>
<dbReference type="InterPro" id="IPR032741">
    <property type="entry name" value="Sls1_KH-1"/>
</dbReference>
<feature type="region of interest" description="Disordered" evidence="1">
    <location>
        <begin position="926"/>
        <end position="945"/>
    </location>
</feature>
<reference evidence="6" key="1">
    <citation type="journal article" date="2020" name="Stud. Mycol.">
        <title>101 Dothideomycetes genomes: a test case for predicting lifestyles and emergence of pathogens.</title>
        <authorList>
            <person name="Haridas S."/>
            <person name="Albert R."/>
            <person name="Binder M."/>
            <person name="Bloem J."/>
            <person name="Labutti K."/>
            <person name="Salamov A."/>
            <person name="Andreopoulos B."/>
            <person name="Baker S."/>
            <person name="Barry K."/>
            <person name="Bills G."/>
            <person name="Bluhm B."/>
            <person name="Cannon C."/>
            <person name="Castanera R."/>
            <person name="Culley D."/>
            <person name="Daum C."/>
            <person name="Ezra D."/>
            <person name="Gonzalez J."/>
            <person name="Henrissat B."/>
            <person name="Kuo A."/>
            <person name="Liang C."/>
            <person name="Lipzen A."/>
            <person name="Lutzoni F."/>
            <person name="Magnuson J."/>
            <person name="Mondo S."/>
            <person name="Nolan M."/>
            <person name="Ohm R."/>
            <person name="Pangilinan J."/>
            <person name="Park H.-J."/>
            <person name="Ramirez L."/>
            <person name="Alfaro M."/>
            <person name="Sun H."/>
            <person name="Tritt A."/>
            <person name="Yoshinaga Y."/>
            <person name="Zwiers L.-H."/>
            <person name="Turgeon B."/>
            <person name="Goodwin S."/>
            <person name="Spatafora J."/>
            <person name="Crous P."/>
            <person name="Grigoriev I."/>
        </authorList>
    </citation>
    <scope>NUCLEOTIDE SEQUENCE</scope>
    <source>
        <strain evidence="6">HMLAC05119</strain>
    </source>
</reference>
<feature type="transmembrane region" description="Helical" evidence="2">
    <location>
        <begin position="1073"/>
        <end position="1093"/>
    </location>
</feature>
<organism evidence="6 7">
    <name type="scientific">Ampelomyces quisqualis</name>
    <name type="common">Powdery mildew agent</name>
    <dbReference type="NCBI Taxonomy" id="50730"/>
    <lineage>
        <taxon>Eukaryota</taxon>
        <taxon>Fungi</taxon>
        <taxon>Dikarya</taxon>
        <taxon>Ascomycota</taxon>
        <taxon>Pezizomycotina</taxon>
        <taxon>Dothideomycetes</taxon>
        <taxon>Pleosporomycetidae</taxon>
        <taxon>Pleosporales</taxon>
        <taxon>Pleosporineae</taxon>
        <taxon>Phaeosphaeriaceae</taxon>
        <taxon>Ampelomyces</taxon>
    </lineage>
</organism>
<feature type="region of interest" description="Disordered" evidence="1">
    <location>
        <begin position="876"/>
        <end position="921"/>
    </location>
</feature>
<keyword evidence="2" id="KW-1133">Transmembrane helix</keyword>
<evidence type="ECO:0000313" key="6">
    <source>
        <dbReference type="EMBL" id="KAF1919148.1"/>
    </source>
</evidence>
<dbReference type="PANTHER" id="PTHR37919:SF2">
    <property type="entry name" value="EXPERA DOMAIN-CONTAINING PROTEIN"/>
    <property type="match status" value="1"/>
</dbReference>
<dbReference type="AlphaFoldDB" id="A0A6A5QW56"/>
<dbReference type="PANTHER" id="PTHR37919">
    <property type="entry name" value="PROTEIN CBG05606"/>
    <property type="match status" value="1"/>
</dbReference>
<feature type="domain" description="SLS1 first KH" evidence="3">
    <location>
        <begin position="284"/>
        <end position="352"/>
    </location>
</feature>
<feature type="compositionally biased region" description="Polar residues" evidence="1">
    <location>
        <begin position="232"/>
        <end position="241"/>
    </location>
</feature>
<dbReference type="Pfam" id="PF20776">
    <property type="entry name" value="SLS1_N"/>
    <property type="match status" value="1"/>
</dbReference>
<feature type="compositionally biased region" description="Low complexity" evidence="1">
    <location>
        <begin position="926"/>
        <end position="935"/>
    </location>
</feature>
<protein>
    <submittedName>
        <fullName evidence="6">Mitochondrial inner-membrane-bound regulator-domain-containing protein</fullName>
    </submittedName>
</protein>
<evidence type="ECO:0000256" key="2">
    <source>
        <dbReference type="SAM" id="Phobius"/>
    </source>
</evidence>
<feature type="region of interest" description="Disordered" evidence="1">
    <location>
        <begin position="226"/>
        <end position="248"/>
    </location>
</feature>
<evidence type="ECO:0000259" key="3">
    <source>
        <dbReference type="Pfam" id="PF14611"/>
    </source>
</evidence>
<name>A0A6A5QW56_AMPQU</name>
<dbReference type="Pfam" id="PF20778">
    <property type="entry name" value="SLS1_C"/>
    <property type="match status" value="1"/>
</dbReference>
<dbReference type="GO" id="GO:0005743">
    <property type="term" value="C:mitochondrial inner membrane"/>
    <property type="evidence" value="ECO:0007669"/>
    <property type="project" value="InterPro"/>
</dbReference>
<keyword evidence="2" id="KW-0472">Membrane</keyword>
<evidence type="ECO:0000259" key="5">
    <source>
        <dbReference type="Pfam" id="PF20778"/>
    </source>
</evidence>
<accession>A0A6A5QW56</accession>